<feature type="domain" description="MYND-type" evidence="5">
    <location>
        <begin position="453"/>
        <end position="492"/>
    </location>
</feature>
<gene>
    <name evidence="6" type="ORF">DFP72DRAFT_927134</name>
</gene>
<reference evidence="6 7" key="1">
    <citation type="submission" date="2020-07" db="EMBL/GenBank/DDBJ databases">
        <title>Comparative genomics of pyrophilous fungi reveals a link between fire events and developmental genes.</title>
        <authorList>
            <consortium name="DOE Joint Genome Institute"/>
            <person name="Steindorff A.S."/>
            <person name="Carver A."/>
            <person name="Calhoun S."/>
            <person name="Stillman K."/>
            <person name="Liu H."/>
            <person name="Lipzen A."/>
            <person name="Pangilinan J."/>
            <person name="Labutti K."/>
            <person name="Bruns T.D."/>
            <person name="Grigoriev I.V."/>
        </authorList>
    </citation>
    <scope>NUCLEOTIDE SEQUENCE [LARGE SCALE GENOMIC DNA]</scope>
    <source>
        <strain evidence="6 7">CBS 144469</strain>
    </source>
</reference>
<sequence>MPARRNRKEGAAIQAPAQVSSTQVNKRRMLFDRVSETGNEASLVALATFLSGEHDLEWLEYILRFLDASQIPTVAFVHFTDDDRKRCLSAESQLADLRSALMSFRYMDASGVPSKSARLLIDYWDSVTKWMRYLILLSPPQSAELRAMLAYAAEILGSIAGHIPKSDEGRHELMTLSHTIDLIIFLLTHTNKKTGEHYSSFPSPREPCRVVRVFGIWTHSEDVLLSMKARIASFSSISRRAILNSILSRAKEIDARHRSGSLEGAPAVMTFFSLSSFATQLLGRSRLWPAKAVSPFLEDFVQTLRSIRDRFVKDSAGIDGWSQLSMCATGLLLFATLYSSSPTKSLKYLIRGGILQCIDGDIPRVESLVGPSQALRALQLVLPYLYHSKVFRAMTKNDDHALFRRPIGASQEAEALRMRVANWSEWATLVYTGQNVDGGQIVTCSNIKHWDTSSHCVHPALTPKRCSRCHVAIYCSQECQEEDWVAYHSQDSRPLAHWYSGLEDTNQSLISLEVRVDQLRHLELHANLQLSCPPLSKIPTPDTPRALSQVPPDSSGKAYTCLPDSVIAVWDIRSGGTGVRLVPLASYQETAWKSPDGKVDPRLMACVKEMEADPGRSILVEGIFPFISDEKFIHLLVVMKALSSGGQGPRYRTVTNVIRVV</sequence>
<dbReference type="InterPro" id="IPR002893">
    <property type="entry name" value="Znf_MYND"/>
</dbReference>
<proteinExistence type="predicted"/>
<evidence type="ECO:0000313" key="7">
    <source>
        <dbReference type="Proteomes" id="UP000521943"/>
    </source>
</evidence>
<dbReference type="Pfam" id="PF01753">
    <property type="entry name" value="zf-MYND"/>
    <property type="match status" value="1"/>
</dbReference>
<protein>
    <recommendedName>
        <fullName evidence="5">MYND-type domain-containing protein</fullName>
    </recommendedName>
</protein>
<dbReference type="Gene3D" id="6.10.140.2220">
    <property type="match status" value="1"/>
</dbReference>
<evidence type="ECO:0000256" key="2">
    <source>
        <dbReference type="ARBA" id="ARBA00022771"/>
    </source>
</evidence>
<dbReference type="OrthoDB" id="9922773at2759"/>
<keyword evidence="7" id="KW-1185">Reference proteome</keyword>
<dbReference type="EMBL" id="JACGCI010000112">
    <property type="protein sequence ID" value="KAF6744906.1"/>
    <property type="molecule type" value="Genomic_DNA"/>
</dbReference>
<dbReference type="GO" id="GO:0008270">
    <property type="term" value="F:zinc ion binding"/>
    <property type="evidence" value="ECO:0007669"/>
    <property type="project" value="UniProtKB-KW"/>
</dbReference>
<dbReference type="Proteomes" id="UP000521943">
    <property type="component" value="Unassembled WGS sequence"/>
</dbReference>
<evidence type="ECO:0000313" key="6">
    <source>
        <dbReference type="EMBL" id="KAF6744906.1"/>
    </source>
</evidence>
<dbReference type="SUPFAM" id="SSF144232">
    <property type="entry name" value="HIT/MYND zinc finger-like"/>
    <property type="match status" value="1"/>
</dbReference>
<keyword evidence="2 4" id="KW-0863">Zinc-finger</keyword>
<accession>A0A8H6LXM5</accession>
<evidence type="ECO:0000256" key="4">
    <source>
        <dbReference type="PROSITE-ProRule" id="PRU00134"/>
    </source>
</evidence>
<keyword evidence="1" id="KW-0479">Metal-binding</keyword>
<evidence type="ECO:0000256" key="3">
    <source>
        <dbReference type="ARBA" id="ARBA00022833"/>
    </source>
</evidence>
<keyword evidence="3" id="KW-0862">Zinc</keyword>
<evidence type="ECO:0000256" key="1">
    <source>
        <dbReference type="ARBA" id="ARBA00022723"/>
    </source>
</evidence>
<comment type="caution">
    <text evidence="6">The sequence shown here is derived from an EMBL/GenBank/DDBJ whole genome shotgun (WGS) entry which is preliminary data.</text>
</comment>
<dbReference type="PROSITE" id="PS50865">
    <property type="entry name" value="ZF_MYND_2"/>
    <property type="match status" value="1"/>
</dbReference>
<organism evidence="6 7">
    <name type="scientific">Ephemerocybe angulata</name>
    <dbReference type="NCBI Taxonomy" id="980116"/>
    <lineage>
        <taxon>Eukaryota</taxon>
        <taxon>Fungi</taxon>
        <taxon>Dikarya</taxon>
        <taxon>Basidiomycota</taxon>
        <taxon>Agaricomycotina</taxon>
        <taxon>Agaricomycetes</taxon>
        <taxon>Agaricomycetidae</taxon>
        <taxon>Agaricales</taxon>
        <taxon>Agaricineae</taxon>
        <taxon>Psathyrellaceae</taxon>
        <taxon>Ephemerocybe</taxon>
    </lineage>
</organism>
<dbReference type="AlphaFoldDB" id="A0A8H6LXM5"/>
<name>A0A8H6LXM5_9AGAR</name>
<evidence type="ECO:0000259" key="5">
    <source>
        <dbReference type="PROSITE" id="PS50865"/>
    </source>
</evidence>